<evidence type="ECO:0000313" key="6">
    <source>
        <dbReference type="EnsemblPlants" id="TraesCS1A02G237200.1"/>
    </source>
</evidence>
<dbReference type="PROSITE" id="PS51050">
    <property type="entry name" value="ZF_CW"/>
    <property type="match status" value="1"/>
</dbReference>
<name>A0A3B5Y210_WHEAT</name>
<feature type="region of interest" description="Disordered" evidence="4">
    <location>
        <begin position="1086"/>
        <end position="1150"/>
    </location>
</feature>
<feature type="compositionally biased region" description="Polar residues" evidence="4">
    <location>
        <begin position="450"/>
        <end position="467"/>
    </location>
</feature>
<feature type="compositionally biased region" description="Basic and acidic residues" evidence="4">
    <location>
        <begin position="468"/>
        <end position="490"/>
    </location>
</feature>
<feature type="compositionally biased region" description="Polar residues" evidence="4">
    <location>
        <begin position="84"/>
        <end position="98"/>
    </location>
</feature>
<dbReference type="Gene3D" id="3.30.40.100">
    <property type="match status" value="1"/>
</dbReference>
<gene>
    <name evidence="6" type="primary">LOC123053813</name>
</gene>
<feature type="region of interest" description="Disordered" evidence="4">
    <location>
        <begin position="1"/>
        <end position="42"/>
    </location>
</feature>
<evidence type="ECO:0000256" key="3">
    <source>
        <dbReference type="ARBA" id="ARBA00022833"/>
    </source>
</evidence>
<protein>
    <recommendedName>
        <fullName evidence="5">CW-type domain-containing protein</fullName>
    </recommendedName>
</protein>
<feature type="compositionally biased region" description="Low complexity" evidence="4">
    <location>
        <begin position="984"/>
        <end position="994"/>
    </location>
</feature>
<feature type="compositionally biased region" description="Basic and acidic residues" evidence="4">
    <location>
        <begin position="1116"/>
        <end position="1129"/>
    </location>
</feature>
<dbReference type="InterPro" id="IPR056406">
    <property type="entry name" value="THD_CWZF3/5/7"/>
</dbReference>
<feature type="compositionally biased region" description="Basic and acidic residues" evidence="4">
    <location>
        <begin position="1086"/>
        <end position="1101"/>
    </location>
</feature>
<dbReference type="InterPro" id="IPR011124">
    <property type="entry name" value="Znf_CW"/>
</dbReference>
<feature type="region of interest" description="Disordered" evidence="4">
    <location>
        <begin position="717"/>
        <end position="901"/>
    </location>
</feature>
<feature type="domain" description="CW-type" evidence="5">
    <location>
        <begin position="613"/>
        <end position="666"/>
    </location>
</feature>
<reference evidence="6" key="2">
    <citation type="submission" date="2018-10" db="UniProtKB">
        <authorList>
            <consortium name="EnsemblPlants"/>
        </authorList>
    </citation>
    <scope>IDENTIFICATION</scope>
</reference>
<feature type="compositionally biased region" description="Basic and acidic residues" evidence="4">
    <location>
        <begin position="773"/>
        <end position="816"/>
    </location>
</feature>
<feature type="compositionally biased region" description="Polar residues" evidence="4">
    <location>
        <begin position="717"/>
        <end position="727"/>
    </location>
</feature>
<dbReference type="InterPro" id="IPR055300">
    <property type="entry name" value="CWZF3/5/7"/>
</dbReference>
<feature type="compositionally biased region" description="Basic and acidic residues" evidence="4">
    <location>
        <begin position="548"/>
        <end position="561"/>
    </location>
</feature>
<feature type="region of interest" description="Disordered" evidence="4">
    <location>
        <begin position="445"/>
        <end position="581"/>
    </location>
</feature>
<dbReference type="Gramene" id="TraesCS1A03G0617700.1">
    <property type="protein sequence ID" value="TraesCS1A03G0617700.1.CDS"/>
    <property type="gene ID" value="TraesCS1A03G0617700"/>
</dbReference>
<accession>A0A3B5Y210</accession>
<dbReference type="Proteomes" id="UP000019116">
    <property type="component" value="Chromosome 1A"/>
</dbReference>
<organism evidence="6">
    <name type="scientific">Triticum aestivum</name>
    <name type="common">Wheat</name>
    <dbReference type="NCBI Taxonomy" id="4565"/>
    <lineage>
        <taxon>Eukaryota</taxon>
        <taxon>Viridiplantae</taxon>
        <taxon>Streptophyta</taxon>
        <taxon>Embryophyta</taxon>
        <taxon>Tracheophyta</taxon>
        <taxon>Spermatophyta</taxon>
        <taxon>Magnoliopsida</taxon>
        <taxon>Liliopsida</taxon>
        <taxon>Poales</taxon>
        <taxon>Poaceae</taxon>
        <taxon>BOP clade</taxon>
        <taxon>Pooideae</taxon>
        <taxon>Triticodae</taxon>
        <taxon>Triticeae</taxon>
        <taxon>Triticinae</taxon>
        <taxon>Triticum</taxon>
    </lineage>
</organism>
<evidence type="ECO:0000313" key="7">
    <source>
        <dbReference type="Proteomes" id="UP000019116"/>
    </source>
</evidence>
<reference evidence="6" key="1">
    <citation type="submission" date="2018-08" db="EMBL/GenBank/DDBJ databases">
        <authorList>
            <person name="Rossello M."/>
        </authorList>
    </citation>
    <scope>NUCLEOTIDE SEQUENCE [LARGE SCALE GENOMIC DNA]</scope>
    <source>
        <strain evidence="6">cv. Chinese Spring</strain>
    </source>
</reference>
<feature type="region of interest" description="Disordered" evidence="4">
    <location>
        <begin position="939"/>
        <end position="962"/>
    </location>
</feature>
<keyword evidence="3" id="KW-0862">Zinc</keyword>
<feature type="region of interest" description="Disordered" evidence="4">
    <location>
        <begin position="80"/>
        <end position="121"/>
    </location>
</feature>
<dbReference type="Pfam" id="PF24756">
    <property type="entry name" value="THD_CWZF3-5-7"/>
    <property type="match status" value="1"/>
</dbReference>
<evidence type="ECO:0000256" key="4">
    <source>
        <dbReference type="SAM" id="MobiDB-lite"/>
    </source>
</evidence>
<dbReference type="GO" id="GO:0008270">
    <property type="term" value="F:zinc ion binding"/>
    <property type="evidence" value="ECO:0007669"/>
    <property type="project" value="UniProtKB-KW"/>
</dbReference>
<dbReference type="Pfam" id="PF07496">
    <property type="entry name" value="zf-CW"/>
    <property type="match status" value="1"/>
</dbReference>
<dbReference type="PANTHER" id="PTHR46524:SF2">
    <property type="entry name" value="CYSTEINE-TRYPTOPHAN DOMAIN-CONTAINING ZINC FINGER PROTEIN 5"/>
    <property type="match status" value="1"/>
</dbReference>
<keyword evidence="2" id="KW-0863">Zinc-finger</keyword>
<evidence type="ECO:0000256" key="2">
    <source>
        <dbReference type="ARBA" id="ARBA00022771"/>
    </source>
</evidence>
<feature type="region of interest" description="Disordered" evidence="4">
    <location>
        <begin position="984"/>
        <end position="1026"/>
    </location>
</feature>
<dbReference type="Gramene" id="TraesCS1A02G237200.1">
    <property type="protein sequence ID" value="TraesCS1A02G237200.1"/>
    <property type="gene ID" value="TraesCS1A02G237200"/>
</dbReference>
<dbReference type="SMR" id="A0A3B5Y210"/>
<keyword evidence="7" id="KW-1185">Reference proteome</keyword>
<dbReference type="EnsemblPlants" id="TraesCS1A02G237200.1">
    <property type="protein sequence ID" value="TraesCS1A02G237200.1"/>
    <property type="gene ID" value="TraesCS1A02G237200"/>
</dbReference>
<evidence type="ECO:0000259" key="5">
    <source>
        <dbReference type="PROSITE" id="PS51050"/>
    </source>
</evidence>
<feature type="compositionally biased region" description="Basic residues" evidence="4">
    <location>
        <begin position="878"/>
        <end position="888"/>
    </location>
</feature>
<feature type="compositionally biased region" description="Basic and acidic residues" evidence="4">
    <location>
        <begin position="944"/>
        <end position="957"/>
    </location>
</feature>
<proteinExistence type="predicted"/>
<sequence length="1316" mass="142695">MLGGGARRGAGHEEGELELEDSQALGGDGGSPDAGGHELLDPDSLTYIDERLQNVLGHFQKDFEGGVLAENSGSLYGGYGSFLPPNQHSPSVATQSRSPAVPPNRGSASRSPYVPVESAQKSHFVKNGLDSRGKDDYCQRTSNGTNGNPQQRMLNRAVNGPEQKAPKIHIKVNNNRHLARNTAAIYSGLGLDISPSSSMDDSLDGCAGAPEPKNLPDESPHTILQIMTCHPIPGGLLLSPLTENILALRKKSASARKKHEAPAFDDDKTELNRDWCHTTSAAQGDQGQMVHKYNYDEKKDHLLNIKSSKSKRDNSTIMNNGTMPDLLDISDDQDSIVPGSIQTEQHSLEASAKLVPDVSNHLNLKETKNVPLKGRIRDKIPLRDIESVHVKAVNLANDGNHPKGKANSEACTARNSFDNLSKDSKTEPTLGQGLVDKVKYDSDGYDHRLSATSSQPNNLPPSGTATSADRDKRKVVHVKDEPSQCKREESGSLVNADSMDIITENVGGNPSGMPKRKMKISSLQTAPSGKKLKVKAHKQLSNGITRKSHGEDKSVKPEKETVSSGETDNGRSDGVNDGDHKISHLNFDRSAPVPSACMTGAMESSVAVPVEPVLINEQWVCCDKCEKWRLLPYWMNPDILPKKWRCNMQSWLHGMNNCKISEDETTKALRAMPPAPENNISVDVCHDIATSGVCAATIPPTIQGDIKSIATSGTLKVDSSANTSNNLKMGEMSKSSKKLEAPTSRNPDDVDCFPKQKGKRKHIGSSDDGETVAVDRLHPESKSSRVGFDHDSLRASKKMNKEPNEPAKHHPSEFEISKSSPSVKGTPKSLHRYSGVSPSTGKYGSSSLVKCNDDKIISNGGIRTSDVGRSDVPELSIKNRKSKQRQLSKRGPDPIVSNALPKHTVEEALSESNHAKENPMPELNFLKAADRKVAHARGPIAGTDSDKECLSEQHQENTHLQQHSLLSQNSMKKNMCYAQASAAATSSSSKVSSSHKSKVDFQETRASPVESVSSSPLRTTDKNLVDQHKRYPSAVAEKVLSQESGKSCLSFSKEKNDFGSGSDHAKAHGSGCLSGDMHHHVLKDGELQKDKQDNECSKNDDSELGTRNGLLNPVKVKPDKGDAEQKDMKTNPSTVKGSKQHPALNDSSNGDLSYKAKQLKKAVLENTKQATLSRDALNPVNTSVLLKEARDLKHLSKRLKEKGDDLESANMCFEAGLKFLHVASLLEAPSIDSSKQGDSIQAIRLYSETGNLCGFCAREFERLKKMASAALAYKCVEVAYMKAAFYKHPGAIKDKHALQATSLMVPPGFPSSCIVI</sequence>
<dbReference type="PANTHER" id="PTHR46524">
    <property type="entry name" value="CW-TYPE ZINC FINGER"/>
    <property type="match status" value="1"/>
</dbReference>
<feature type="compositionally biased region" description="Polar residues" evidence="4">
    <location>
        <begin position="836"/>
        <end position="849"/>
    </location>
</feature>
<keyword evidence="1" id="KW-0479">Metal-binding</keyword>
<evidence type="ECO:0000256" key="1">
    <source>
        <dbReference type="ARBA" id="ARBA00022723"/>
    </source>
</evidence>